<evidence type="ECO:0000313" key="1">
    <source>
        <dbReference type="EMBL" id="EFE68544.2"/>
    </source>
</evidence>
<accession>D5ZS58</accession>
<dbReference type="AlphaFoldDB" id="D5ZS58"/>
<sequence>MTAGTTALRYRTLIDARAGFQAVPLDHSRFPLGLNRQEQAKTGELTVSQASMIF</sequence>
<evidence type="ECO:0000313" key="2">
    <source>
        <dbReference type="Proteomes" id="UP000003824"/>
    </source>
</evidence>
<gene>
    <name evidence="1" type="ORF">SSFG_03787</name>
</gene>
<organism evidence="1 2">
    <name type="scientific">Streptomyces viridosporus (strain ATCC 14672 / DSM 40746 / JCM 4963 / KCTC 9882 / NRRL B-12104 / FH 1290)</name>
    <name type="common">Streptomyces ghanaensis</name>
    <dbReference type="NCBI Taxonomy" id="566461"/>
    <lineage>
        <taxon>Bacteria</taxon>
        <taxon>Bacillati</taxon>
        <taxon>Actinomycetota</taxon>
        <taxon>Actinomycetes</taxon>
        <taxon>Kitasatosporales</taxon>
        <taxon>Streptomycetaceae</taxon>
        <taxon>Streptomyces</taxon>
    </lineage>
</organism>
<proteinExistence type="predicted"/>
<dbReference type="Proteomes" id="UP000003824">
    <property type="component" value="Unassembled WGS sequence"/>
</dbReference>
<name>D5ZS58_STRV1</name>
<protein>
    <submittedName>
        <fullName evidence="1">Predicted protein</fullName>
    </submittedName>
</protein>
<reference evidence="2" key="1">
    <citation type="submission" date="2008-12" db="EMBL/GenBank/DDBJ databases">
        <title>Annotation of Streptomyces ghanaensis ATCC 14672.</title>
        <authorList>
            <consortium name="The Broad Institute Genome Sequencing Platform"/>
            <consortium name="Broad Institute Microbial Sequencing Center"/>
            <person name="Fischbach M."/>
            <person name="Ward D."/>
            <person name="Young S."/>
            <person name="Kodira C.D."/>
            <person name="Zeng Q."/>
            <person name="Koehrsen M."/>
            <person name="Godfrey P."/>
            <person name="Alvarado L."/>
            <person name="Berlin A.M."/>
            <person name="Borenstein D."/>
            <person name="Chen Z."/>
            <person name="Engels R."/>
            <person name="Freedman E."/>
            <person name="Gellesch M."/>
            <person name="Goldberg J."/>
            <person name="Griggs A."/>
            <person name="Gujja S."/>
            <person name="Heiman D.I."/>
            <person name="Hepburn T.A."/>
            <person name="Howarth C."/>
            <person name="Jen D."/>
            <person name="Larson L."/>
            <person name="Lewis B."/>
            <person name="Mehta T."/>
            <person name="Park D."/>
            <person name="Pearson M."/>
            <person name="Roberts A."/>
            <person name="Saif S."/>
            <person name="Shea T.D."/>
            <person name="Shenoy N."/>
            <person name="Sisk P."/>
            <person name="Stolte C."/>
            <person name="Sykes S.N."/>
            <person name="Walk T."/>
            <person name="White J."/>
            <person name="Yandava C."/>
            <person name="Straight P."/>
            <person name="Clardy J."/>
            <person name="Hung D."/>
            <person name="Kolter R."/>
            <person name="Mekalanos J."/>
            <person name="Walker S."/>
            <person name="Walsh C.T."/>
            <person name="Wieland B.L.C."/>
            <person name="Ilzarbe M."/>
            <person name="Galagan J."/>
            <person name="Nusbaum C."/>
            <person name="Birren B."/>
        </authorList>
    </citation>
    <scope>NUCLEOTIDE SEQUENCE [LARGE SCALE GENOMIC DNA]</scope>
    <source>
        <strain evidence="2">ATCC 14672 / DSM 40746 / JCM 4963 / KCTC 9882 / NRRL B-12104 / FH 1290</strain>
    </source>
</reference>
<dbReference type="EMBL" id="DS999641">
    <property type="protein sequence ID" value="EFE68544.2"/>
    <property type="molecule type" value="Genomic_DNA"/>
</dbReference>